<sequence>MAGDIRPTDHTGLRVLDLDECLARLVEVPVGRFAFQLDGELTVLPVVHTLDGIDVCFRTTGDSKIQAAVDHDRVAFEVDQFDARTRTGWSVLVQGTATVVDDDEDVRRLDRVARVPWVPPHEAASTWVRVRTQSITGRALV</sequence>
<evidence type="ECO:0000313" key="2">
    <source>
        <dbReference type="Proteomes" id="UP000199077"/>
    </source>
</evidence>
<dbReference type="SUPFAM" id="SSF50475">
    <property type="entry name" value="FMN-binding split barrel"/>
    <property type="match status" value="1"/>
</dbReference>
<gene>
    <name evidence="1" type="ORF">SAMN04489867_0888</name>
</gene>
<keyword evidence="2" id="KW-1185">Reference proteome</keyword>
<dbReference type="InterPro" id="IPR024747">
    <property type="entry name" value="Pyridox_Oxase-rel"/>
</dbReference>
<dbReference type="RefSeq" id="WP_091782003.1">
    <property type="nucleotide sequence ID" value="NZ_LT629711.1"/>
</dbReference>
<dbReference type="Proteomes" id="UP000199077">
    <property type="component" value="Chromosome I"/>
</dbReference>
<reference evidence="2" key="1">
    <citation type="submission" date="2016-10" db="EMBL/GenBank/DDBJ databases">
        <authorList>
            <person name="Varghese N."/>
            <person name="Submissions S."/>
        </authorList>
    </citation>
    <scope>NUCLEOTIDE SEQUENCE [LARGE SCALE GENOMIC DNA]</scope>
    <source>
        <strain evidence="2">DSM 22329</strain>
    </source>
</reference>
<dbReference type="AlphaFoldDB" id="A0A1H0NAM7"/>
<evidence type="ECO:0000313" key="1">
    <source>
        <dbReference type="EMBL" id="SDO89708.1"/>
    </source>
</evidence>
<dbReference type="Gene3D" id="2.30.110.10">
    <property type="entry name" value="Electron Transport, Fmn-binding Protein, Chain A"/>
    <property type="match status" value="1"/>
</dbReference>
<accession>A0A1H0NAM7</accession>
<proteinExistence type="predicted"/>
<protein>
    <submittedName>
        <fullName evidence="1">Pyridoxamine 5'-phosphate oxidase</fullName>
    </submittedName>
</protein>
<dbReference type="STRING" id="443156.SAMN04489867_0888"/>
<dbReference type="InterPro" id="IPR012349">
    <property type="entry name" value="Split_barrel_FMN-bd"/>
</dbReference>
<dbReference type="Pfam" id="PF12900">
    <property type="entry name" value="Pyridox_ox_2"/>
    <property type="match status" value="1"/>
</dbReference>
<dbReference type="OrthoDB" id="7062584at2"/>
<dbReference type="EMBL" id="LT629711">
    <property type="protein sequence ID" value="SDO89708.1"/>
    <property type="molecule type" value="Genomic_DNA"/>
</dbReference>
<organism evidence="1 2">
    <name type="scientific">Pedococcus dokdonensis</name>
    <dbReference type="NCBI Taxonomy" id="443156"/>
    <lineage>
        <taxon>Bacteria</taxon>
        <taxon>Bacillati</taxon>
        <taxon>Actinomycetota</taxon>
        <taxon>Actinomycetes</taxon>
        <taxon>Micrococcales</taxon>
        <taxon>Intrasporangiaceae</taxon>
        <taxon>Pedococcus</taxon>
    </lineage>
</organism>
<name>A0A1H0NAM7_9MICO</name>